<protein>
    <submittedName>
        <fullName evidence="1">Uncharacterized protein</fullName>
    </submittedName>
</protein>
<accession>A0A328P0T2</accession>
<sequence length="100" mass="10649">MTKHTQVTSIAHARIRAATKRLSKAIPASTVDRLVDELAKLWPDVTACTPPAPPVRAGGSLVSEARVCQLLALMAAQEPVKTRPNLRLVAARGNSLEICA</sequence>
<dbReference type="Proteomes" id="UP000248926">
    <property type="component" value="Unassembled WGS sequence"/>
</dbReference>
<evidence type="ECO:0000313" key="1">
    <source>
        <dbReference type="EMBL" id="RAO75798.1"/>
    </source>
</evidence>
<organism evidence="1 2">
    <name type="scientific">Dyella jiangningensis</name>
    <dbReference type="NCBI Taxonomy" id="1379159"/>
    <lineage>
        <taxon>Bacteria</taxon>
        <taxon>Pseudomonadati</taxon>
        <taxon>Pseudomonadota</taxon>
        <taxon>Gammaproteobacteria</taxon>
        <taxon>Lysobacterales</taxon>
        <taxon>Rhodanobacteraceae</taxon>
        <taxon>Dyella</taxon>
    </lineage>
</organism>
<reference evidence="1 2" key="1">
    <citation type="journal article" date="2018" name="Genet. Mol. Biol.">
        <title>The genome sequence of Dyella jiangningensis FCAV SCS01 from a lignocellulose-decomposing microbial consortium metagenome reveals potential for biotechnological applications.</title>
        <authorList>
            <person name="Desiderato J.G."/>
            <person name="Alvarenga D.O."/>
            <person name="Constancio M.T.L."/>
            <person name="Alves L.M.C."/>
            <person name="Varani A.M."/>
        </authorList>
    </citation>
    <scope>NUCLEOTIDE SEQUENCE [LARGE SCALE GENOMIC DNA]</scope>
    <source>
        <strain evidence="1 2">FCAV SCS01</strain>
    </source>
</reference>
<dbReference type="EMBL" id="NFZS01000004">
    <property type="protein sequence ID" value="RAO75798.1"/>
    <property type="molecule type" value="Genomic_DNA"/>
</dbReference>
<dbReference type="AlphaFoldDB" id="A0A328P0T2"/>
<proteinExistence type="predicted"/>
<dbReference type="RefSeq" id="WP_111984261.1">
    <property type="nucleotide sequence ID" value="NZ_NFZS01000004.1"/>
</dbReference>
<name>A0A328P0T2_9GAMM</name>
<comment type="caution">
    <text evidence="1">The sequence shown here is derived from an EMBL/GenBank/DDBJ whole genome shotgun (WGS) entry which is preliminary data.</text>
</comment>
<keyword evidence="2" id="KW-1185">Reference proteome</keyword>
<gene>
    <name evidence="1" type="ORF">CA260_17320</name>
</gene>
<evidence type="ECO:0000313" key="2">
    <source>
        <dbReference type="Proteomes" id="UP000248926"/>
    </source>
</evidence>